<feature type="domain" description="HTH lysR-type" evidence="5">
    <location>
        <begin position="4"/>
        <end position="61"/>
    </location>
</feature>
<proteinExistence type="inferred from homology"/>
<dbReference type="GO" id="GO:0003700">
    <property type="term" value="F:DNA-binding transcription factor activity"/>
    <property type="evidence" value="ECO:0007669"/>
    <property type="project" value="InterPro"/>
</dbReference>
<keyword evidence="4" id="KW-0804">Transcription</keyword>
<dbReference type="SUPFAM" id="SSF46785">
    <property type="entry name" value="Winged helix' DNA-binding domain"/>
    <property type="match status" value="1"/>
</dbReference>
<dbReference type="InterPro" id="IPR036390">
    <property type="entry name" value="WH_DNA-bd_sf"/>
</dbReference>
<evidence type="ECO:0000313" key="7">
    <source>
        <dbReference type="Proteomes" id="UP000194641"/>
    </source>
</evidence>
<dbReference type="InterPro" id="IPR036388">
    <property type="entry name" value="WH-like_DNA-bd_sf"/>
</dbReference>
<dbReference type="Pfam" id="PF03466">
    <property type="entry name" value="LysR_substrate"/>
    <property type="match status" value="1"/>
</dbReference>
<accession>A0A252AUC8</accession>
<dbReference type="InterPro" id="IPR000847">
    <property type="entry name" value="LysR_HTH_N"/>
</dbReference>
<dbReference type="Gene3D" id="3.40.190.290">
    <property type="match status" value="1"/>
</dbReference>
<dbReference type="Proteomes" id="UP000194641">
    <property type="component" value="Unassembled WGS sequence"/>
</dbReference>
<evidence type="ECO:0000259" key="5">
    <source>
        <dbReference type="PROSITE" id="PS50931"/>
    </source>
</evidence>
<evidence type="ECO:0000313" key="6">
    <source>
        <dbReference type="EMBL" id="OUI93812.1"/>
    </source>
</evidence>
<gene>
    <name evidence="6" type="ORF">HK17_07575</name>
</gene>
<comment type="similarity">
    <text evidence="1">Belongs to the LysR transcriptional regulatory family.</text>
</comment>
<dbReference type="EMBL" id="JOPA01000020">
    <property type="protein sequence ID" value="OUI93812.1"/>
    <property type="molecule type" value="Genomic_DNA"/>
</dbReference>
<keyword evidence="2" id="KW-0805">Transcription regulation</keyword>
<comment type="caution">
    <text evidence="6">The sequence shown here is derived from an EMBL/GenBank/DDBJ whole genome shotgun (WGS) entry which is preliminary data.</text>
</comment>
<evidence type="ECO:0000256" key="4">
    <source>
        <dbReference type="ARBA" id="ARBA00023163"/>
    </source>
</evidence>
<keyword evidence="3" id="KW-0238">DNA-binding</keyword>
<dbReference type="CDD" id="cd05466">
    <property type="entry name" value="PBP2_LTTR_substrate"/>
    <property type="match status" value="1"/>
</dbReference>
<name>A0A252AUC8_9PROT</name>
<reference evidence="7" key="1">
    <citation type="submission" date="2014-06" db="EMBL/GenBank/DDBJ databases">
        <authorList>
            <person name="Winans N.J."/>
            <person name="Newell P.D."/>
            <person name="Douglas A.E."/>
        </authorList>
    </citation>
    <scope>NUCLEOTIDE SEQUENCE [LARGE SCALE GENOMIC DNA]</scope>
</reference>
<evidence type="ECO:0000256" key="2">
    <source>
        <dbReference type="ARBA" id="ARBA00023015"/>
    </source>
</evidence>
<organism evidence="6 7">
    <name type="scientific">Acetobacter indonesiensis</name>
    <dbReference type="NCBI Taxonomy" id="104101"/>
    <lineage>
        <taxon>Bacteria</taxon>
        <taxon>Pseudomonadati</taxon>
        <taxon>Pseudomonadota</taxon>
        <taxon>Alphaproteobacteria</taxon>
        <taxon>Acetobacterales</taxon>
        <taxon>Acetobacteraceae</taxon>
        <taxon>Acetobacter</taxon>
    </lineage>
</organism>
<evidence type="ECO:0000256" key="1">
    <source>
        <dbReference type="ARBA" id="ARBA00009437"/>
    </source>
</evidence>
<dbReference type="GO" id="GO:0000976">
    <property type="term" value="F:transcription cis-regulatory region binding"/>
    <property type="evidence" value="ECO:0007669"/>
    <property type="project" value="TreeGrafter"/>
</dbReference>
<evidence type="ECO:0000256" key="3">
    <source>
        <dbReference type="ARBA" id="ARBA00023125"/>
    </source>
</evidence>
<dbReference type="PROSITE" id="PS50931">
    <property type="entry name" value="HTH_LYSR"/>
    <property type="match status" value="1"/>
</dbReference>
<dbReference type="SUPFAM" id="SSF53850">
    <property type="entry name" value="Periplasmic binding protein-like II"/>
    <property type="match status" value="1"/>
</dbReference>
<dbReference type="Gene3D" id="1.10.10.10">
    <property type="entry name" value="Winged helix-like DNA-binding domain superfamily/Winged helix DNA-binding domain"/>
    <property type="match status" value="1"/>
</dbReference>
<dbReference type="AlphaFoldDB" id="A0A252AUC8"/>
<dbReference type="PANTHER" id="PTHR30126:SF40">
    <property type="entry name" value="HTH-TYPE TRANSCRIPTIONAL REGULATOR GLTR"/>
    <property type="match status" value="1"/>
</dbReference>
<protein>
    <recommendedName>
        <fullName evidence="5">HTH lysR-type domain-containing protein</fullName>
    </recommendedName>
</protein>
<dbReference type="Pfam" id="PF00126">
    <property type="entry name" value="HTH_1"/>
    <property type="match status" value="1"/>
</dbReference>
<dbReference type="RefSeq" id="WP_086659464.1">
    <property type="nucleotide sequence ID" value="NZ_JBJJWX010000003.1"/>
</dbReference>
<dbReference type="PANTHER" id="PTHR30126">
    <property type="entry name" value="HTH-TYPE TRANSCRIPTIONAL REGULATOR"/>
    <property type="match status" value="1"/>
</dbReference>
<dbReference type="InterPro" id="IPR005119">
    <property type="entry name" value="LysR_subst-bd"/>
</dbReference>
<sequence>MYIPKLTHLRFFCAIVEEGSIASAAHRMNCVPSNITMRLQELETDIGQDLFVRERKKLLITPAGRLFYREAKEIVSRAERLPLLWSQPQSRGILKVGALDVAFLTCLAQNVPDFIMAHPDIELNVLQKPSFILEKMLSNEEIDLAITDGPVENTVLEGEFAFSQSLYLVMPEHIKTLSPDSISRSDMYLFNRDCFYRRCAECWLERKNYTPRSILTIESYDLIMACLDTGIGLSCMPESVVAKYRVQGRKINAVKLDDIGLTDVYFVWRKHAKSDIISKFVDYMKMKK</sequence>